<feature type="compositionally biased region" description="Low complexity" evidence="1">
    <location>
        <begin position="166"/>
        <end position="190"/>
    </location>
</feature>
<keyword evidence="4" id="KW-1185">Reference proteome</keyword>
<dbReference type="Proteomes" id="UP000799537">
    <property type="component" value="Unassembled WGS sequence"/>
</dbReference>
<dbReference type="GeneID" id="54561212"/>
<sequence length="214" mass="22436">MLLTKLIWATLYCSLISTSKALSLPNSTAPYTSLSLPTPLNWKPSPDAGGGSVIETLYKPYNQYNASSWARFILAECESLAGGTCIGYSELTTGAYNTEQPYRIWWGIVYGAGAKLSLQDFRRDISENDQIQDTVAFVVREAGAGVGATSATNLTVMSTMGTSAPGSTQLSAGGAASSTSAGPGVSTGAADGRLQPYEQVRFGLVLLLGAALMR</sequence>
<proteinExistence type="predicted"/>
<accession>A0A6A6CC04</accession>
<name>A0A6A6CC04_ZASCE</name>
<dbReference type="EMBL" id="ML993608">
    <property type="protein sequence ID" value="KAF2163442.1"/>
    <property type="molecule type" value="Genomic_DNA"/>
</dbReference>
<organism evidence="3 4">
    <name type="scientific">Zasmidium cellare ATCC 36951</name>
    <dbReference type="NCBI Taxonomy" id="1080233"/>
    <lineage>
        <taxon>Eukaryota</taxon>
        <taxon>Fungi</taxon>
        <taxon>Dikarya</taxon>
        <taxon>Ascomycota</taxon>
        <taxon>Pezizomycotina</taxon>
        <taxon>Dothideomycetes</taxon>
        <taxon>Dothideomycetidae</taxon>
        <taxon>Mycosphaerellales</taxon>
        <taxon>Mycosphaerellaceae</taxon>
        <taxon>Zasmidium</taxon>
    </lineage>
</organism>
<gene>
    <name evidence="3" type="ORF">M409DRAFT_26055</name>
</gene>
<evidence type="ECO:0000256" key="1">
    <source>
        <dbReference type="SAM" id="MobiDB-lite"/>
    </source>
</evidence>
<keyword evidence="2" id="KW-0732">Signal</keyword>
<dbReference type="AlphaFoldDB" id="A0A6A6CC04"/>
<evidence type="ECO:0000256" key="2">
    <source>
        <dbReference type="SAM" id="SignalP"/>
    </source>
</evidence>
<evidence type="ECO:0000313" key="3">
    <source>
        <dbReference type="EMBL" id="KAF2163442.1"/>
    </source>
</evidence>
<protein>
    <submittedName>
        <fullName evidence="3">Uncharacterized protein</fullName>
    </submittedName>
</protein>
<feature type="signal peptide" evidence="2">
    <location>
        <begin position="1"/>
        <end position="21"/>
    </location>
</feature>
<evidence type="ECO:0000313" key="4">
    <source>
        <dbReference type="Proteomes" id="UP000799537"/>
    </source>
</evidence>
<reference evidence="3" key="1">
    <citation type="journal article" date="2020" name="Stud. Mycol.">
        <title>101 Dothideomycetes genomes: a test case for predicting lifestyles and emergence of pathogens.</title>
        <authorList>
            <person name="Haridas S."/>
            <person name="Albert R."/>
            <person name="Binder M."/>
            <person name="Bloem J."/>
            <person name="Labutti K."/>
            <person name="Salamov A."/>
            <person name="Andreopoulos B."/>
            <person name="Baker S."/>
            <person name="Barry K."/>
            <person name="Bills G."/>
            <person name="Bluhm B."/>
            <person name="Cannon C."/>
            <person name="Castanera R."/>
            <person name="Culley D."/>
            <person name="Daum C."/>
            <person name="Ezra D."/>
            <person name="Gonzalez J."/>
            <person name="Henrissat B."/>
            <person name="Kuo A."/>
            <person name="Liang C."/>
            <person name="Lipzen A."/>
            <person name="Lutzoni F."/>
            <person name="Magnuson J."/>
            <person name="Mondo S."/>
            <person name="Nolan M."/>
            <person name="Ohm R."/>
            <person name="Pangilinan J."/>
            <person name="Park H.-J."/>
            <person name="Ramirez L."/>
            <person name="Alfaro M."/>
            <person name="Sun H."/>
            <person name="Tritt A."/>
            <person name="Yoshinaga Y."/>
            <person name="Zwiers L.-H."/>
            <person name="Turgeon B."/>
            <person name="Goodwin S."/>
            <person name="Spatafora J."/>
            <person name="Crous P."/>
            <person name="Grigoriev I."/>
        </authorList>
    </citation>
    <scope>NUCLEOTIDE SEQUENCE</scope>
    <source>
        <strain evidence="3">ATCC 36951</strain>
    </source>
</reference>
<dbReference type="OrthoDB" id="4175349at2759"/>
<dbReference type="RefSeq" id="XP_033664331.1">
    <property type="nucleotide sequence ID" value="XM_033807940.1"/>
</dbReference>
<feature type="chain" id="PRO_5025411504" evidence="2">
    <location>
        <begin position="22"/>
        <end position="214"/>
    </location>
</feature>
<feature type="region of interest" description="Disordered" evidence="1">
    <location>
        <begin position="165"/>
        <end position="190"/>
    </location>
</feature>